<evidence type="ECO:0000313" key="2">
    <source>
        <dbReference type="Proteomes" id="UP000283975"/>
    </source>
</evidence>
<dbReference type="AlphaFoldDB" id="A0A414AT27"/>
<evidence type="ECO:0000313" key="1">
    <source>
        <dbReference type="EMBL" id="RHC54688.1"/>
    </source>
</evidence>
<gene>
    <name evidence="1" type="ORF">DW839_18505</name>
</gene>
<organism evidence="1 2">
    <name type="scientific">Enterocloster bolteae</name>
    <dbReference type="NCBI Taxonomy" id="208479"/>
    <lineage>
        <taxon>Bacteria</taxon>
        <taxon>Bacillati</taxon>
        <taxon>Bacillota</taxon>
        <taxon>Clostridia</taxon>
        <taxon>Lachnospirales</taxon>
        <taxon>Lachnospiraceae</taxon>
        <taxon>Enterocloster</taxon>
    </lineage>
</organism>
<comment type="caution">
    <text evidence="1">The sequence shown here is derived from an EMBL/GenBank/DDBJ whole genome shotgun (WGS) entry which is preliminary data.</text>
</comment>
<sequence length="65" mass="7397">MIKVDLKPCPFCGGIPELRQFANPKTFILYNALSVIAERTDFRQTGHLGAIKKIYRQMQMLGIDV</sequence>
<accession>A0A414AT27</accession>
<dbReference type="Proteomes" id="UP000283975">
    <property type="component" value="Unassembled WGS sequence"/>
</dbReference>
<dbReference type="EMBL" id="QSHZ01000020">
    <property type="protein sequence ID" value="RHC54688.1"/>
    <property type="molecule type" value="Genomic_DNA"/>
</dbReference>
<proteinExistence type="predicted"/>
<name>A0A414AT27_9FIRM</name>
<reference evidence="1 2" key="1">
    <citation type="submission" date="2018-08" db="EMBL/GenBank/DDBJ databases">
        <title>A genome reference for cultivated species of the human gut microbiota.</title>
        <authorList>
            <person name="Zou Y."/>
            <person name="Xue W."/>
            <person name="Luo G."/>
        </authorList>
    </citation>
    <scope>NUCLEOTIDE SEQUENCE [LARGE SCALE GENOMIC DNA]</scope>
    <source>
        <strain evidence="1 2">AM35-14</strain>
    </source>
</reference>
<protein>
    <submittedName>
        <fullName evidence="1">Uncharacterized protein</fullName>
    </submittedName>
</protein>